<evidence type="ECO:0000313" key="3">
    <source>
        <dbReference type="EMBL" id="OAQ79774.1"/>
    </source>
</evidence>
<reference evidence="3 4" key="1">
    <citation type="submission" date="2016-01" db="EMBL/GenBank/DDBJ databases">
        <title>Biosynthesis of antibiotic leucinostatins and their inhibition on Phytophthora in bio-control Purpureocillium lilacinum.</title>
        <authorList>
            <person name="Wang G."/>
            <person name="Liu Z."/>
            <person name="Lin R."/>
            <person name="Li E."/>
            <person name="Mao Z."/>
            <person name="Ling J."/>
            <person name="Yin W."/>
            <person name="Xie B."/>
        </authorList>
    </citation>
    <scope>NUCLEOTIDE SEQUENCE [LARGE SCALE GENOMIC DNA]</scope>
    <source>
        <strain evidence="3">PLBJ-1</strain>
    </source>
</reference>
<gene>
    <name evidence="3" type="ORF">VFPBJ_05359</name>
</gene>
<protein>
    <submittedName>
        <fullName evidence="3">RNAse P Rpr2/Rpp21/SNM1 subunit domain-containing protein</fullName>
    </submittedName>
</protein>
<name>A0A179GPF9_PURLI</name>
<evidence type="ECO:0000259" key="2">
    <source>
        <dbReference type="Pfam" id="PF20150"/>
    </source>
</evidence>
<dbReference type="Pfam" id="PF20150">
    <property type="entry name" value="2EXR"/>
    <property type="match status" value="1"/>
</dbReference>
<sequence length="479" mass="54217">MPTATFNVPPQYRRFTLFSNLPPEIRLRVWEEYLESPGVSFVKVKPSETTWRARFLPPLSFVDDDDDQDHQQLHLDEVSLAIKRESLTKPPLPARLVACYPVRVADISNYNTLHADLITMSRTCSESSSLARQLASREGALRLDNGVLVALEESQDLITLDYLPPDLHQTDRALEVDFSCPSLEKIRRAAVRVSPMWKPAKTYPAKCKTCQEVHEVRDGGNCPTHLYQFLARHLPNLEEFYLMDYFVVEKSDSEKATWDIIYGDGRGENKNPCPGPQRQRTFRAKDRVFHEIVGDGSSDRAWKTDSKTGRIRDWLRDSFVRYCNNSPLARHQSPNKVRFGILACQFNILPPSPSKAKTYPSSGKLRPVRERPTRAKASQAGKLFGSSSRSAASLFGEFGTGHGRLFGDDVSAAWITRLQNEMASRPAPIPVNAPPQPPRETDQAQSWGGLFFAFGGVSRISFRFTFSLFHDSIRRWTGL</sequence>
<dbReference type="Proteomes" id="UP000078240">
    <property type="component" value="Unassembled WGS sequence"/>
</dbReference>
<evidence type="ECO:0000256" key="1">
    <source>
        <dbReference type="SAM" id="MobiDB-lite"/>
    </source>
</evidence>
<feature type="region of interest" description="Disordered" evidence="1">
    <location>
        <begin position="355"/>
        <end position="382"/>
    </location>
</feature>
<accession>A0A179GPF9</accession>
<dbReference type="EMBL" id="LSBH01000004">
    <property type="protein sequence ID" value="OAQ79774.1"/>
    <property type="molecule type" value="Genomic_DNA"/>
</dbReference>
<organism evidence="3 4">
    <name type="scientific">Purpureocillium lilacinum</name>
    <name type="common">Paecilomyces lilacinus</name>
    <dbReference type="NCBI Taxonomy" id="33203"/>
    <lineage>
        <taxon>Eukaryota</taxon>
        <taxon>Fungi</taxon>
        <taxon>Dikarya</taxon>
        <taxon>Ascomycota</taxon>
        <taxon>Pezizomycotina</taxon>
        <taxon>Sordariomycetes</taxon>
        <taxon>Hypocreomycetidae</taxon>
        <taxon>Hypocreales</taxon>
        <taxon>Ophiocordycipitaceae</taxon>
        <taxon>Purpureocillium</taxon>
    </lineage>
</organism>
<evidence type="ECO:0000313" key="4">
    <source>
        <dbReference type="Proteomes" id="UP000078240"/>
    </source>
</evidence>
<dbReference type="InterPro" id="IPR045518">
    <property type="entry name" value="2EXR"/>
</dbReference>
<dbReference type="AlphaFoldDB" id="A0A179GPF9"/>
<feature type="domain" description="2EXR" evidence="2">
    <location>
        <begin position="15"/>
        <end position="131"/>
    </location>
</feature>
<proteinExistence type="predicted"/>
<comment type="caution">
    <text evidence="3">The sequence shown here is derived from an EMBL/GenBank/DDBJ whole genome shotgun (WGS) entry which is preliminary data.</text>
</comment>